<dbReference type="InterPro" id="IPR006551">
    <property type="entry name" value="Polynucleotide_phosphatase"/>
</dbReference>
<dbReference type="AlphaFoldDB" id="A0AAW1QKX8"/>
<dbReference type="Pfam" id="PF14716">
    <property type="entry name" value="HHH_8"/>
    <property type="match status" value="1"/>
</dbReference>
<dbReference type="Gene3D" id="1.10.150.110">
    <property type="entry name" value="DNA polymerase beta, N-terminal domain-like"/>
    <property type="match status" value="1"/>
</dbReference>
<dbReference type="InterPro" id="IPR006549">
    <property type="entry name" value="HAD-SF_hydro_IIIA"/>
</dbReference>
<feature type="compositionally biased region" description="Basic and acidic residues" evidence="1">
    <location>
        <begin position="1"/>
        <end position="10"/>
    </location>
</feature>
<accession>A0AAW1QKX8</accession>
<feature type="compositionally biased region" description="Basic residues" evidence="1">
    <location>
        <begin position="30"/>
        <end position="40"/>
    </location>
</feature>
<dbReference type="GO" id="GO:0003690">
    <property type="term" value="F:double-stranded DNA binding"/>
    <property type="evidence" value="ECO:0007669"/>
    <property type="project" value="TreeGrafter"/>
</dbReference>
<dbReference type="NCBIfam" id="TIGR01664">
    <property type="entry name" value="DNA-3'-Pase"/>
    <property type="match status" value="1"/>
</dbReference>
<dbReference type="InterPro" id="IPR010996">
    <property type="entry name" value="HHH_MUS81"/>
</dbReference>
<evidence type="ECO:0000313" key="4">
    <source>
        <dbReference type="Proteomes" id="UP001438707"/>
    </source>
</evidence>
<organism evidence="3 4">
    <name type="scientific">Apatococcus lobatus</name>
    <dbReference type="NCBI Taxonomy" id="904363"/>
    <lineage>
        <taxon>Eukaryota</taxon>
        <taxon>Viridiplantae</taxon>
        <taxon>Chlorophyta</taxon>
        <taxon>core chlorophytes</taxon>
        <taxon>Trebouxiophyceae</taxon>
        <taxon>Chlorellales</taxon>
        <taxon>Chlorellaceae</taxon>
        <taxon>Apatococcus</taxon>
    </lineage>
</organism>
<dbReference type="PANTHER" id="PTHR12083:SF9">
    <property type="entry name" value="BIFUNCTIONAL POLYNUCLEOTIDE PHOSPHATASE_KINASE"/>
    <property type="match status" value="1"/>
</dbReference>
<dbReference type="GO" id="GO:0046404">
    <property type="term" value="F:ATP-dependent polydeoxyribonucleotide 5'-hydroxyl-kinase activity"/>
    <property type="evidence" value="ECO:0007669"/>
    <property type="project" value="TreeGrafter"/>
</dbReference>
<dbReference type="NCBIfam" id="TIGR01662">
    <property type="entry name" value="HAD-SF-IIIA"/>
    <property type="match status" value="1"/>
</dbReference>
<comment type="caution">
    <text evidence="3">The sequence shown here is derived from an EMBL/GenBank/DDBJ whole genome shotgun (WGS) entry which is preliminary data.</text>
</comment>
<feature type="domain" description="Crossover junction endonuclease MUS81-like HHH" evidence="2">
    <location>
        <begin position="249"/>
        <end position="318"/>
    </location>
</feature>
<dbReference type="SUPFAM" id="SSF56784">
    <property type="entry name" value="HAD-like"/>
    <property type="match status" value="1"/>
</dbReference>
<dbReference type="EMBL" id="JALJOS010000034">
    <property type="protein sequence ID" value="KAK9822146.1"/>
    <property type="molecule type" value="Genomic_DNA"/>
</dbReference>
<dbReference type="InterPro" id="IPR036412">
    <property type="entry name" value="HAD-like_sf"/>
</dbReference>
<dbReference type="InterPro" id="IPR023214">
    <property type="entry name" value="HAD_sf"/>
</dbReference>
<dbReference type="InterPro" id="IPR013954">
    <property type="entry name" value="PNK3P"/>
</dbReference>
<evidence type="ECO:0000259" key="2">
    <source>
        <dbReference type="Pfam" id="PF14716"/>
    </source>
</evidence>
<reference evidence="3 4" key="1">
    <citation type="journal article" date="2024" name="Nat. Commun.">
        <title>Phylogenomics reveals the evolutionary origins of lichenization in chlorophyte algae.</title>
        <authorList>
            <person name="Puginier C."/>
            <person name="Libourel C."/>
            <person name="Otte J."/>
            <person name="Skaloud P."/>
            <person name="Haon M."/>
            <person name="Grisel S."/>
            <person name="Petersen M."/>
            <person name="Berrin J.G."/>
            <person name="Delaux P.M."/>
            <person name="Dal Grande F."/>
            <person name="Keller J."/>
        </authorList>
    </citation>
    <scope>NUCLEOTIDE SEQUENCE [LARGE SCALE GENOMIC DNA]</scope>
    <source>
        <strain evidence="3 4">SAG 2145</strain>
    </source>
</reference>
<evidence type="ECO:0000256" key="1">
    <source>
        <dbReference type="SAM" id="MobiDB-lite"/>
    </source>
</evidence>
<dbReference type="PANTHER" id="PTHR12083">
    <property type="entry name" value="BIFUNCTIONAL POLYNUCLEOTIDE PHOSPHATASE/KINASE"/>
    <property type="match status" value="1"/>
</dbReference>
<name>A0AAW1QKX8_9CHLO</name>
<keyword evidence="4" id="KW-1185">Reference proteome</keyword>
<evidence type="ECO:0000313" key="3">
    <source>
        <dbReference type="EMBL" id="KAK9822146.1"/>
    </source>
</evidence>
<sequence>MAPKKASETKRKAKVEDEDDVVEEGSPPQKKPRAKPKPKAAAKTEPYDADNGWHIVPPSIIWKSFGEEKSGKKIAAFDWDGTVAVHKGTAKFPINADDWRLFNKNVPKELKALAESGHKIVIFSNQGAIKSALDGKAAQMRMQRADNIAAELKVPFQIFYATSQDDNRKPGTGMWKYFTEHCNGSVAPDLKDSFFCGDAAGRPGDIQDLGSSDKEYAGNIGITFKVPEDVFGPSDHKKDAPDTRTGDSKNYEMAAAFRDAAQKLSAEGKPFPAKAFANVASILDNWPEKVTSSKMLKGTKGVGKGSMAKIDQYIETGSIEEAQEKAGEGVKKAAKEGKSPEAAADMAMKFL</sequence>
<feature type="region of interest" description="Disordered" evidence="1">
    <location>
        <begin position="1"/>
        <end position="51"/>
    </location>
</feature>
<dbReference type="GO" id="GO:0046403">
    <property type="term" value="F:polynucleotide 3'-phosphatase activity"/>
    <property type="evidence" value="ECO:0007669"/>
    <property type="project" value="TreeGrafter"/>
</dbReference>
<protein>
    <recommendedName>
        <fullName evidence="2">Crossover junction endonuclease MUS81-like HHH domain-containing protein</fullName>
    </recommendedName>
</protein>
<dbReference type="Gene3D" id="3.40.50.1000">
    <property type="entry name" value="HAD superfamily/HAD-like"/>
    <property type="match status" value="1"/>
</dbReference>
<gene>
    <name evidence="3" type="ORF">WJX74_010835</name>
</gene>
<dbReference type="Proteomes" id="UP001438707">
    <property type="component" value="Unassembled WGS sequence"/>
</dbReference>
<dbReference type="Pfam" id="PF08645">
    <property type="entry name" value="PNK3P"/>
    <property type="match status" value="1"/>
</dbReference>
<dbReference type="GO" id="GO:0006281">
    <property type="term" value="P:DNA repair"/>
    <property type="evidence" value="ECO:0007669"/>
    <property type="project" value="TreeGrafter"/>
</dbReference>
<dbReference type="SUPFAM" id="SSF47802">
    <property type="entry name" value="DNA polymerase beta, N-terminal domain-like"/>
    <property type="match status" value="1"/>
</dbReference>
<proteinExistence type="predicted"/>
<dbReference type="InterPro" id="IPR027421">
    <property type="entry name" value="DNA_pol_lamdba_lyase_dom_sf"/>
</dbReference>